<evidence type="ECO:0000313" key="12">
    <source>
        <dbReference type="EMBL" id="NMW38189.1"/>
    </source>
</evidence>
<dbReference type="DNASU" id="5301705"/>
<evidence type="ECO:0000313" key="8">
    <source>
        <dbReference type="EMBL" id="MBV3487522.1"/>
    </source>
</evidence>
<reference evidence="10" key="9">
    <citation type="submission" date="2023-01" db="EMBL/GenBank/DDBJ databases">
        <title>Human gut microbiome strain richness.</title>
        <authorList>
            <person name="Chen-Liaw A."/>
        </authorList>
    </citation>
    <scope>NUCLEOTIDE SEQUENCE</scope>
    <source>
        <strain evidence="10">H9_m1001271B151109d0_201107</strain>
    </source>
</reference>
<dbReference type="SUPFAM" id="SSF51215">
    <property type="entry name" value="Regulatory protein AraC"/>
    <property type="match status" value="1"/>
</dbReference>
<dbReference type="Proteomes" id="UP000061587">
    <property type="component" value="Chromosome"/>
</dbReference>
<dbReference type="PATRIC" id="fig|821.40.peg.596"/>
<dbReference type="EMBL" id="WDBI01000014">
    <property type="protein sequence ID" value="KAB6526565.1"/>
    <property type="molecule type" value="Genomic_DNA"/>
</dbReference>
<dbReference type="EMBL" id="JAHOGA010000003">
    <property type="protein sequence ID" value="MBV3487522.1"/>
    <property type="molecule type" value="Genomic_DNA"/>
</dbReference>
<dbReference type="Gene3D" id="2.60.120.280">
    <property type="entry name" value="Regulatory protein AraC"/>
    <property type="match status" value="1"/>
</dbReference>
<dbReference type="GO" id="GO:0003700">
    <property type="term" value="F:DNA-binding transcription factor activity"/>
    <property type="evidence" value="ECO:0007669"/>
    <property type="project" value="InterPro"/>
</dbReference>
<keyword evidence="3" id="KW-0804">Transcription</keyword>
<dbReference type="Proteomes" id="UP000555193">
    <property type="component" value="Unassembled WGS sequence"/>
</dbReference>
<dbReference type="CDD" id="cd06986">
    <property type="entry name" value="cupin_MmsR-like_N"/>
    <property type="match status" value="1"/>
</dbReference>
<reference evidence="12 22" key="6">
    <citation type="submission" date="2020-04" db="EMBL/GenBank/DDBJ databases">
        <title>A novel gut-associated lysogenic phage, Bacteroides phage BV01, alters the host transcriptome and bile acid metabolism in Bacteroides vulgatus.</title>
        <authorList>
            <person name="Campbell D.E."/>
            <person name="Ly L."/>
            <person name="Ridlon J.M."/>
            <person name="Hsiao A."/>
            <person name="Degnan P.H."/>
        </authorList>
    </citation>
    <scope>NUCLEOTIDE SEQUENCE [LARGE SCALE GENOMIC DNA]</scope>
    <source>
        <strain evidence="12 22">VPI-4506</strain>
    </source>
</reference>
<evidence type="ECO:0000313" key="20">
    <source>
        <dbReference type="Proteomes" id="UP000460950"/>
    </source>
</evidence>
<dbReference type="Proteomes" id="UP000283958">
    <property type="component" value="Unassembled WGS sequence"/>
</dbReference>
<dbReference type="Proteomes" id="UP001200843">
    <property type="component" value="Unassembled WGS sequence"/>
</dbReference>
<dbReference type="PANTHER" id="PTHR43280">
    <property type="entry name" value="ARAC-FAMILY TRANSCRIPTIONAL REGULATOR"/>
    <property type="match status" value="1"/>
</dbReference>
<dbReference type="EMBL" id="CP013020">
    <property type="protein sequence ID" value="ALK83128.1"/>
    <property type="molecule type" value="Genomic_DNA"/>
</dbReference>
<dbReference type="OMA" id="GYEVREN"/>
<evidence type="ECO:0000313" key="10">
    <source>
        <dbReference type="EMBL" id="MDB0850912.1"/>
    </source>
</evidence>
<dbReference type="Proteomes" id="UP000283429">
    <property type="component" value="Unassembled WGS sequence"/>
</dbReference>
<reference evidence="7" key="7">
    <citation type="submission" date="2021-06" db="EMBL/GenBank/DDBJ databases">
        <title>Collection of gut derived symbiotic bacterial strains cultured from healthy donors.</title>
        <authorList>
            <person name="Lin H."/>
            <person name="Littmann E."/>
            <person name="Pamer E.G."/>
        </authorList>
    </citation>
    <scope>NUCLEOTIDE SEQUENCE</scope>
    <source>
        <strain evidence="8">MSK.19.85</strain>
        <strain evidence="7">MSK.6.33</strain>
    </source>
</reference>
<evidence type="ECO:0000259" key="4">
    <source>
        <dbReference type="PROSITE" id="PS01124"/>
    </source>
</evidence>
<reference evidence="9" key="8">
    <citation type="submission" date="2022-01" db="EMBL/GenBank/DDBJ databases">
        <title>Collection of gut derived symbiotic bacterial strains cultured from healthy donors.</title>
        <authorList>
            <person name="Lin H."/>
            <person name="Kohout C."/>
            <person name="Waligurski E."/>
            <person name="Pamer E.G."/>
        </authorList>
    </citation>
    <scope>NUCLEOTIDE SEQUENCE</scope>
    <source>
        <strain evidence="9">DFI.6.72</strain>
    </source>
</reference>
<name>A0A0P0M100_PHOVU</name>
<dbReference type="SMART" id="SM00342">
    <property type="entry name" value="HTH_ARAC"/>
    <property type="match status" value="1"/>
</dbReference>
<reference evidence="6 21" key="4">
    <citation type="journal article" date="2019" name="Nat. Med.">
        <title>A library of human gut bacterial isolates paired with longitudinal multiomics data enables mechanistic microbiome research.</title>
        <authorList>
            <person name="Poyet M."/>
            <person name="Groussin M."/>
            <person name="Gibbons S.M."/>
            <person name="Avila-Pacheco J."/>
            <person name="Jiang X."/>
            <person name="Kearney S.M."/>
            <person name="Perrotta A.R."/>
            <person name="Berdy B."/>
            <person name="Zhao S."/>
            <person name="Lieberman T.D."/>
            <person name="Swanson P.K."/>
            <person name="Smith M."/>
            <person name="Roesemann S."/>
            <person name="Alexander J.E."/>
            <person name="Rich S.A."/>
            <person name="Livny J."/>
            <person name="Vlamakis H."/>
            <person name="Clish C."/>
            <person name="Bullock K."/>
            <person name="Deik A."/>
            <person name="Scott J."/>
            <person name="Pierce K.A."/>
            <person name="Xavier R.J."/>
            <person name="Alm E.J."/>
        </authorList>
    </citation>
    <scope>NUCLEOTIDE SEQUENCE [LARGE SCALE GENOMIC DNA]</scope>
    <source>
        <strain evidence="6 21">BIOML-A122</strain>
    </source>
</reference>
<evidence type="ECO:0000313" key="16">
    <source>
        <dbReference type="Proteomes" id="UP000061587"/>
    </source>
</evidence>
<organism evidence="5 16">
    <name type="scientific">Phocaeicola vulgatus</name>
    <name type="common">Bacteroides vulgatus</name>
    <dbReference type="NCBI Taxonomy" id="821"/>
    <lineage>
        <taxon>Bacteria</taxon>
        <taxon>Pseudomonadati</taxon>
        <taxon>Bacteroidota</taxon>
        <taxon>Bacteroidia</taxon>
        <taxon>Bacteroidales</taxon>
        <taxon>Bacteroidaceae</taxon>
        <taxon>Phocaeicola</taxon>
    </lineage>
</organism>
<dbReference type="GO" id="GO:0043565">
    <property type="term" value="F:sequence-specific DNA binding"/>
    <property type="evidence" value="ECO:0007669"/>
    <property type="project" value="InterPro"/>
</dbReference>
<evidence type="ECO:0000313" key="6">
    <source>
        <dbReference type="EMBL" id="KAB6526565.1"/>
    </source>
</evidence>
<dbReference type="Proteomes" id="UP000283833">
    <property type="component" value="Unassembled WGS sequence"/>
</dbReference>
<evidence type="ECO:0000313" key="21">
    <source>
        <dbReference type="Proteomes" id="UP000469427"/>
    </source>
</evidence>
<evidence type="ECO:0000313" key="15">
    <source>
        <dbReference type="EMBL" id="RHJ79305.1"/>
    </source>
</evidence>
<evidence type="ECO:0000256" key="1">
    <source>
        <dbReference type="ARBA" id="ARBA00023015"/>
    </source>
</evidence>
<dbReference type="Proteomes" id="UP001210999">
    <property type="component" value="Unassembled WGS sequence"/>
</dbReference>
<dbReference type="SUPFAM" id="SSF46689">
    <property type="entry name" value="Homeodomain-like"/>
    <property type="match status" value="2"/>
</dbReference>
<keyword evidence="1" id="KW-0805">Transcription regulation</keyword>
<dbReference type="Proteomes" id="UP000758576">
    <property type="component" value="Unassembled WGS sequence"/>
</dbReference>
<dbReference type="Pfam" id="PF02311">
    <property type="entry name" value="AraC_binding"/>
    <property type="match status" value="1"/>
</dbReference>
<dbReference type="Pfam" id="PF12833">
    <property type="entry name" value="HTH_18"/>
    <property type="match status" value="1"/>
</dbReference>
<evidence type="ECO:0000256" key="2">
    <source>
        <dbReference type="ARBA" id="ARBA00023125"/>
    </source>
</evidence>
<evidence type="ECO:0000313" key="7">
    <source>
        <dbReference type="EMBL" id="MBU9138542.1"/>
    </source>
</evidence>
<dbReference type="EMBL" id="QSJM01000049">
    <property type="protein sequence ID" value="RHD77535.1"/>
    <property type="molecule type" value="Genomic_DNA"/>
</dbReference>
<keyword evidence="2" id="KW-0238">DNA-binding</keyword>
<reference evidence="5 16" key="2">
    <citation type="journal article" date="2016" name="Genome Biol. Evol.">
        <title>Extensive mobilome-driven genome diversification in mouse gut-associated Bacteroides vulgatus mpk.</title>
        <authorList>
            <person name="Lange A."/>
            <person name="Beier S."/>
            <person name="Steimle A."/>
            <person name="Autenrieth I.B."/>
            <person name="Huson D.H."/>
            <person name="Frick J.S."/>
        </authorList>
    </citation>
    <scope>NUCLEOTIDE SEQUENCE [LARGE SCALE GENOMIC DNA]</scope>
    <source>
        <strain evidence="16">mpk</strain>
        <strain evidence="5">Mpk</strain>
    </source>
</reference>
<reference evidence="11 20" key="5">
    <citation type="submission" date="2019-09" db="EMBL/GenBank/DDBJ databases">
        <title>In-depth cultivation of the pig gut microbiome towards novel bacterial diversity and tailored functional studies.</title>
        <authorList>
            <person name="Wylensek D."/>
            <person name="Hitch T.C.A."/>
            <person name="Clavel T."/>
        </authorList>
    </citation>
    <scope>NUCLEOTIDE SEQUENCE [LARGE SCALE GENOMIC DNA]</scope>
    <source>
        <strain evidence="11 20">WCA-389-WT-3C</strain>
    </source>
</reference>
<evidence type="ECO:0000313" key="13">
    <source>
        <dbReference type="EMBL" id="RGT89335.1"/>
    </source>
</evidence>
<dbReference type="EMBL" id="VULU01000003">
    <property type="protein sequence ID" value="MSS47179.1"/>
    <property type="molecule type" value="Genomic_DNA"/>
</dbReference>
<dbReference type="EMBL" id="JABDSH010000090">
    <property type="protein sequence ID" value="NMW38189.1"/>
    <property type="molecule type" value="Genomic_DNA"/>
</dbReference>
<dbReference type="PROSITE" id="PS01124">
    <property type="entry name" value="HTH_ARAC_FAMILY_2"/>
    <property type="match status" value="1"/>
</dbReference>
<protein>
    <submittedName>
        <fullName evidence="5 6">Transcriptional regulator</fullName>
    </submittedName>
</protein>
<evidence type="ECO:0000313" key="14">
    <source>
        <dbReference type="EMBL" id="RHD77535.1"/>
    </source>
</evidence>
<reference evidence="16" key="1">
    <citation type="submission" date="2015-10" db="EMBL/GenBank/DDBJ databases">
        <title>Extensive mobilome-driven genome diversification in gut-associated Bacteroides vulgatus mpk.</title>
        <authorList>
            <person name="Beier S."/>
            <person name="Lange A."/>
            <person name="Huson D.H."/>
            <person name="Frick J.-S."/>
            <person name="Autenrieth I.B."/>
        </authorList>
    </citation>
    <scope>NUCLEOTIDE SEQUENCE [LARGE SCALE GENOMIC DNA]</scope>
    <source>
        <strain evidence="16">mpk</strain>
    </source>
</reference>
<evidence type="ECO:0000313" key="22">
    <source>
        <dbReference type="Proteomes" id="UP000555193"/>
    </source>
</evidence>
<dbReference type="EMBL" id="JAQKEI010000005">
    <property type="protein sequence ID" value="MDB0850912.1"/>
    <property type="molecule type" value="Genomic_DNA"/>
</dbReference>
<dbReference type="EMBL" id="JAHPYS010000011">
    <property type="protein sequence ID" value="MBU9138542.1"/>
    <property type="molecule type" value="Genomic_DNA"/>
</dbReference>
<proteinExistence type="predicted"/>
<dbReference type="EMBL" id="QRMN01000007">
    <property type="protein sequence ID" value="RHJ79305.1"/>
    <property type="molecule type" value="Genomic_DNA"/>
</dbReference>
<reference evidence="17 18" key="3">
    <citation type="submission" date="2018-08" db="EMBL/GenBank/DDBJ databases">
        <title>A genome reference for cultivated species of the human gut microbiota.</title>
        <authorList>
            <person name="Zou Y."/>
            <person name="Xue W."/>
            <person name="Luo G."/>
        </authorList>
    </citation>
    <scope>NUCLEOTIDE SEQUENCE [LARGE SCALE GENOMIC DNA]</scope>
    <source>
        <strain evidence="13 18">AF18-14</strain>
        <strain evidence="15 19">AM09-18</strain>
        <strain evidence="14 17">AM30-40</strain>
    </source>
</reference>
<dbReference type="EMBL" id="QRXI01000025">
    <property type="protein sequence ID" value="RGT89335.1"/>
    <property type="molecule type" value="Genomic_DNA"/>
</dbReference>
<evidence type="ECO:0000256" key="3">
    <source>
        <dbReference type="ARBA" id="ARBA00023163"/>
    </source>
</evidence>
<dbReference type="RefSeq" id="WP_011964879.1">
    <property type="nucleotide sequence ID" value="NZ_BAABYE010000001.1"/>
</dbReference>
<evidence type="ECO:0000313" key="19">
    <source>
        <dbReference type="Proteomes" id="UP000283958"/>
    </source>
</evidence>
<evidence type="ECO:0000313" key="9">
    <source>
        <dbReference type="EMBL" id="MCG4687019.1"/>
    </source>
</evidence>
<evidence type="ECO:0000313" key="11">
    <source>
        <dbReference type="EMBL" id="MSS47179.1"/>
    </source>
</evidence>
<dbReference type="Gene3D" id="1.10.10.60">
    <property type="entry name" value="Homeodomain-like"/>
    <property type="match status" value="2"/>
</dbReference>
<dbReference type="GeneID" id="5301705"/>
<dbReference type="InterPro" id="IPR018060">
    <property type="entry name" value="HTH_AraC"/>
</dbReference>
<accession>A0A0P0M100</accession>
<dbReference type="InterPro" id="IPR003313">
    <property type="entry name" value="AraC-bd"/>
</dbReference>
<dbReference type="AlphaFoldDB" id="A0A0P0M100"/>
<dbReference type="PANTHER" id="PTHR43280:SF30">
    <property type="entry name" value="MMSAB OPERON REGULATORY PROTEIN"/>
    <property type="match status" value="1"/>
</dbReference>
<evidence type="ECO:0000313" key="5">
    <source>
        <dbReference type="EMBL" id="ALK83128.1"/>
    </source>
</evidence>
<dbReference type="Proteomes" id="UP000736888">
    <property type="component" value="Unassembled WGS sequence"/>
</dbReference>
<dbReference type="EMBL" id="JAKNGO010000001">
    <property type="protein sequence ID" value="MCG4687019.1"/>
    <property type="molecule type" value="Genomic_DNA"/>
</dbReference>
<evidence type="ECO:0000313" key="17">
    <source>
        <dbReference type="Proteomes" id="UP000283429"/>
    </source>
</evidence>
<dbReference type="InterPro" id="IPR037923">
    <property type="entry name" value="HTH-like"/>
</dbReference>
<dbReference type="Proteomes" id="UP000469427">
    <property type="component" value="Unassembled WGS sequence"/>
</dbReference>
<dbReference type="InterPro" id="IPR009057">
    <property type="entry name" value="Homeodomain-like_sf"/>
</dbReference>
<feature type="domain" description="HTH araC/xylS-type" evidence="4">
    <location>
        <begin position="197"/>
        <end position="295"/>
    </location>
</feature>
<evidence type="ECO:0000313" key="18">
    <source>
        <dbReference type="Proteomes" id="UP000283833"/>
    </source>
</evidence>
<gene>
    <name evidence="5" type="ORF">BvMPK_0500</name>
    <name evidence="15" type="ORF">DW105_04675</name>
    <name evidence="14" type="ORF">DW783_15245</name>
    <name evidence="13" type="ORF">DWX04_16660</name>
    <name evidence="11" type="ORF">FYJ30_02235</name>
    <name evidence="6" type="ORF">GAY98_10075</name>
    <name evidence="12" type="ORF">HKQ54_19100</name>
    <name evidence="8" type="ORF">KSX14_02535</name>
    <name evidence="7" type="ORF">KTG10_07215</name>
    <name evidence="9" type="ORF">L0N01_00150</name>
    <name evidence="10" type="ORF">PL594_05250</name>
</gene>
<dbReference type="Proteomes" id="UP000460950">
    <property type="component" value="Unassembled WGS sequence"/>
</dbReference>
<sequence length="298" mass="34793">MPRIKDGFKGERAIVLPAFLIEELKQDPLGSELYITDIGYYPHAYFHYRKRDTEEVTEFILIYCMEGEGWFELDKHQYAVTANQFFILPEHQAHAYGSNEENPWTIYWIHFNGTKAAFFSAGFDRPKSITPQEDSRIKERLVLFEEIYSSISFGYSKNYMLYATTSLFHFLGSMKFIGEYRDCGSMRNSYRNKDVVQIAIHFMQENLSKTIRLADIAAEVNLSVSYFSNLFEEKTGSSPLRYLTYLRIQEACHYLDFTNLKINQISPLVGYEDSLYFSRLFTKTMGVPPSAYKEKKKG</sequence>